<protein>
    <recommendedName>
        <fullName evidence="2">ARB-07466-like C-terminal domain-containing protein</fullName>
    </recommendedName>
</protein>
<evidence type="ECO:0000313" key="3">
    <source>
        <dbReference type="EMBL" id="KAF2251618.1"/>
    </source>
</evidence>
<keyword evidence="1" id="KW-0732">Signal</keyword>
<feature type="domain" description="ARB-07466-like C-terminal" evidence="2">
    <location>
        <begin position="117"/>
        <end position="229"/>
    </location>
</feature>
<dbReference type="GeneID" id="54588656"/>
<evidence type="ECO:0000313" key="4">
    <source>
        <dbReference type="Proteomes" id="UP000800094"/>
    </source>
</evidence>
<evidence type="ECO:0000259" key="2">
    <source>
        <dbReference type="Pfam" id="PF26571"/>
    </source>
</evidence>
<dbReference type="EMBL" id="ML987192">
    <property type="protein sequence ID" value="KAF2251618.1"/>
    <property type="molecule type" value="Genomic_DNA"/>
</dbReference>
<dbReference type="InterPro" id="IPR058593">
    <property type="entry name" value="ARB_07466-like_C"/>
</dbReference>
<dbReference type="RefSeq" id="XP_033686622.1">
    <property type="nucleotide sequence ID" value="XM_033835326.1"/>
</dbReference>
<gene>
    <name evidence="3" type="ORF">BU26DRAFT_602161</name>
</gene>
<dbReference type="Pfam" id="PF26571">
    <property type="entry name" value="VldE"/>
    <property type="match status" value="1"/>
</dbReference>
<organism evidence="3 4">
    <name type="scientific">Trematosphaeria pertusa</name>
    <dbReference type="NCBI Taxonomy" id="390896"/>
    <lineage>
        <taxon>Eukaryota</taxon>
        <taxon>Fungi</taxon>
        <taxon>Dikarya</taxon>
        <taxon>Ascomycota</taxon>
        <taxon>Pezizomycotina</taxon>
        <taxon>Dothideomycetes</taxon>
        <taxon>Pleosporomycetidae</taxon>
        <taxon>Pleosporales</taxon>
        <taxon>Massarineae</taxon>
        <taxon>Trematosphaeriaceae</taxon>
        <taxon>Trematosphaeria</taxon>
    </lineage>
</organism>
<feature type="signal peptide" evidence="1">
    <location>
        <begin position="1"/>
        <end position="18"/>
    </location>
</feature>
<accession>A0A6A6INE8</accession>
<keyword evidence="4" id="KW-1185">Reference proteome</keyword>
<name>A0A6A6INE8_9PLEO</name>
<dbReference type="Proteomes" id="UP000800094">
    <property type="component" value="Unassembled WGS sequence"/>
</dbReference>
<sequence length="237" mass="24532">MQLHSIFLTLLALKGVKAAVDEPCYGANGVAGVCLSSSACSASGGTSISGACPADPADVKCCSKPSCGSSPGNCRWSSDCAGSSLSNLCPGPGGFKCCQSSAQGFGGYAAPAIPAVGSCTQTAVDGAKKIVAAFPGRVRQVYCIRDCACGSGSDHCCGKATDMMCSDAGGTPTISGREIAEWVMNNRGSLNLKYVIWGQRIWNPSQDGVKAWTSWRAMEDRGDVTQNHWDHVHVSYN</sequence>
<dbReference type="OrthoDB" id="2251794at2759"/>
<dbReference type="AlphaFoldDB" id="A0A6A6INE8"/>
<feature type="chain" id="PRO_5025414409" description="ARB-07466-like C-terminal domain-containing protein" evidence="1">
    <location>
        <begin position="19"/>
        <end position="237"/>
    </location>
</feature>
<evidence type="ECO:0000256" key="1">
    <source>
        <dbReference type="SAM" id="SignalP"/>
    </source>
</evidence>
<proteinExistence type="predicted"/>
<reference evidence="3" key="1">
    <citation type="journal article" date="2020" name="Stud. Mycol.">
        <title>101 Dothideomycetes genomes: a test case for predicting lifestyles and emergence of pathogens.</title>
        <authorList>
            <person name="Haridas S."/>
            <person name="Albert R."/>
            <person name="Binder M."/>
            <person name="Bloem J."/>
            <person name="Labutti K."/>
            <person name="Salamov A."/>
            <person name="Andreopoulos B."/>
            <person name="Baker S."/>
            <person name="Barry K."/>
            <person name="Bills G."/>
            <person name="Bluhm B."/>
            <person name="Cannon C."/>
            <person name="Castanera R."/>
            <person name="Culley D."/>
            <person name="Daum C."/>
            <person name="Ezra D."/>
            <person name="Gonzalez J."/>
            <person name="Henrissat B."/>
            <person name="Kuo A."/>
            <person name="Liang C."/>
            <person name="Lipzen A."/>
            <person name="Lutzoni F."/>
            <person name="Magnuson J."/>
            <person name="Mondo S."/>
            <person name="Nolan M."/>
            <person name="Ohm R."/>
            <person name="Pangilinan J."/>
            <person name="Park H.-J."/>
            <person name="Ramirez L."/>
            <person name="Alfaro M."/>
            <person name="Sun H."/>
            <person name="Tritt A."/>
            <person name="Yoshinaga Y."/>
            <person name="Zwiers L.-H."/>
            <person name="Turgeon B."/>
            <person name="Goodwin S."/>
            <person name="Spatafora J."/>
            <person name="Crous P."/>
            <person name="Grigoriev I."/>
        </authorList>
    </citation>
    <scope>NUCLEOTIDE SEQUENCE</scope>
    <source>
        <strain evidence="3">CBS 122368</strain>
    </source>
</reference>